<dbReference type="KEGG" id="ccp:CHC_T00005823001"/>
<dbReference type="Proteomes" id="UP000012073">
    <property type="component" value="Unassembled WGS sequence"/>
</dbReference>
<dbReference type="Gramene" id="CDF37625">
    <property type="protein sequence ID" value="CDF37625"/>
    <property type="gene ID" value="CHC_T00005823001"/>
</dbReference>
<dbReference type="EMBL" id="HG001856">
    <property type="protein sequence ID" value="CDF37625.1"/>
    <property type="molecule type" value="Genomic_DNA"/>
</dbReference>
<organism evidence="2 3">
    <name type="scientific">Chondrus crispus</name>
    <name type="common">Carrageen Irish moss</name>
    <name type="synonym">Polymorpha crispa</name>
    <dbReference type="NCBI Taxonomy" id="2769"/>
    <lineage>
        <taxon>Eukaryota</taxon>
        <taxon>Rhodophyta</taxon>
        <taxon>Florideophyceae</taxon>
        <taxon>Rhodymeniophycidae</taxon>
        <taxon>Gigartinales</taxon>
        <taxon>Gigartinaceae</taxon>
        <taxon>Chondrus</taxon>
    </lineage>
</organism>
<dbReference type="GeneID" id="17325211"/>
<gene>
    <name evidence="2" type="ORF">CHC_T00005823001</name>
</gene>
<dbReference type="RefSeq" id="XP_005717496.1">
    <property type="nucleotide sequence ID" value="XM_005717439.1"/>
</dbReference>
<keyword evidence="3" id="KW-1185">Reference proteome</keyword>
<dbReference type="OrthoDB" id="6236007at2759"/>
<reference evidence="3" key="1">
    <citation type="journal article" date="2013" name="Proc. Natl. Acad. Sci. U.S.A.">
        <title>Genome structure and metabolic features in the red seaweed Chondrus crispus shed light on evolution of the Archaeplastida.</title>
        <authorList>
            <person name="Collen J."/>
            <person name="Porcel B."/>
            <person name="Carre W."/>
            <person name="Ball S.G."/>
            <person name="Chaparro C."/>
            <person name="Tonon T."/>
            <person name="Barbeyron T."/>
            <person name="Michel G."/>
            <person name="Noel B."/>
            <person name="Valentin K."/>
            <person name="Elias M."/>
            <person name="Artiguenave F."/>
            <person name="Arun A."/>
            <person name="Aury J.M."/>
            <person name="Barbosa-Neto J.F."/>
            <person name="Bothwell J.H."/>
            <person name="Bouget F.Y."/>
            <person name="Brillet L."/>
            <person name="Cabello-Hurtado F."/>
            <person name="Capella-Gutierrez S."/>
            <person name="Charrier B."/>
            <person name="Cladiere L."/>
            <person name="Cock J.M."/>
            <person name="Coelho S.M."/>
            <person name="Colleoni C."/>
            <person name="Czjzek M."/>
            <person name="Da Silva C."/>
            <person name="Delage L."/>
            <person name="Denoeud F."/>
            <person name="Deschamps P."/>
            <person name="Dittami S.M."/>
            <person name="Gabaldon T."/>
            <person name="Gachon C.M."/>
            <person name="Groisillier A."/>
            <person name="Herve C."/>
            <person name="Jabbari K."/>
            <person name="Katinka M."/>
            <person name="Kloareg B."/>
            <person name="Kowalczyk N."/>
            <person name="Labadie K."/>
            <person name="Leblanc C."/>
            <person name="Lopez P.J."/>
            <person name="McLachlan D.H."/>
            <person name="Meslet-Cladiere L."/>
            <person name="Moustafa A."/>
            <person name="Nehr Z."/>
            <person name="Nyvall Collen P."/>
            <person name="Panaud O."/>
            <person name="Partensky F."/>
            <person name="Poulain J."/>
            <person name="Rensing S.A."/>
            <person name="Rousvoal S."/>
            <person name="Samson G."/>
            <person name="Symeonidi A."/>
            <person name="Weissenbach J."/>
            <person name="Zambounis A."/>
            <person name="Wincker P."/>
            <person name="Boyen C."/>
        </authorList>
    </citation>
    <scope>NUCLEOTIDE SEQUENCE [LARGE SCALE GENOMIC DNA]</scope>
    <source>
        <strain evidence="3">cv. Stackhouse</strain>
    </source>
</reference>
<proteinExistence type="predicted"/>
<feature type="transmembrane region" description="Helical" evidence="1">
    <location>
        <begin position="50"/>
        <end position="71"/>
    </location>
</feature>
<sequence length="267" mass="29132">MNPAGVAEDAFTSLQFHMNDLLTLGASSILLYPVYISAKKKASGKINMKFFSFTLTALILTGFSPLLAFPIESSLRTYDLLPECSPCHKGSDCEQGKCWGSPLKCTDGSYESLKNCFGAECDACSSDLQCATLKCWNKKCVFEDNVDKCFKKKECEACSSGEECEQGKCWGGKCTDGSTASLGKCFAPECSSCSSDFDCATKLCENHKCIFDTAESRAKCFKKKECEACSKDEECEQGKCWGGKCTDGSETSLEKCFLPESLERESS</sequence>
<evidence type="ECO:0000313" key="2">
    <source>
        <dbReference type="EMBL" id="CDF37625.1"/>
    </source>
</evidence>
<evidence type="ECO:0000256" key="1">
    <source>
        <dbReference type="SAM" id="Phobius"/>
    </source>
</evidence>
<protein>
    <submittedName>
        <fullName evidence="2">Uncharacterized protein</fullName>
    </submittedName>
</protein>
<name>R7QJP1_CHOCR</name>
<feature type="transmembrane region" description="Helical" evidence="1">
    <location>
        <begin position="21"/>
        <end position="38"/>
    </location>
</feature>
<accession>R7QJP1</accession>
<keyword evidence="1" id="KW-0472">Membrane</keyword>
<keyword evidence="1" id="KW-0812">Transmembrane</keyword>
<keyword evidence="1" id="KW-1133">Transmembrane helix</keyword>
<dbReference type="AlphaFoldDB" id="R7QJP1"/>
<evidence type="ECO:0000313" key="3">
    <source>
        <dbReference type="Proteomes" id="UP000012073"/>
    </source>
</evidence>